<comment type="caution">
    <text evidence="3">The sequence shown here is derived from an EMBL/GenBank/DDBJ whole genome shotgun (WGS) entry which is preliminary data.</text>
</comment>
<keyword evidence="2" id="KW-0812">Transmembrane</keyword>
<feature type="transmembrane region" description="Helical" evidence="2">
    <location>
        <begin position="52"/>
        <end position="77"/>
    </location>
</feature>
<evidence type="ECO:0000313" key="4">
    <source>
        <dbReference type="Proteomes" id="UP001597068"/>
    </source>
</evidence>
<dbReference type="Pfam" id="PF20088">
    <property type="entry name" value="DUF6480"/>
    <property type="match status" value="1"/>
</dbReference>
<proteinExistence type="predicted"/>
<dbReference type="InterPro" id="IPR045512">
    <property type="entry name" value="DUF6480"/>
</dbReference>
<dbReference type="EMBL" id="JBHTIL010000001">
    <property type="protein sequence ID" value="MFD0925876.1"/>
    <property type="molecule type" value="Genomic_DNA"/>
</dbReference>
<feature type="region of interest" description="Disordered" evidence="1">
    <location>
        <begin position="1"/>
        <end position="42"/>
    </location>
</feature>
<keyword evidence="2" id="KW-1133">Transmembrane helix</keyword>
<keyword evidence="2" id="KW-0472">Membrane</keyword>
<evidence type="ECO:0000256" key="1">
    <source>
        <dbReference type="SAM" id="MobiDB-lite"/>
    </source>
</evidence>
<protein>
    <submittedName>
        <fullName evidence="3">DUF6480 family protein</fullName>
    </submittedName>
</protein>
<name>A0ABW3G670_9NOCA</name>
<evidence type="ECO:0000313" key="3">
    <source>
        <dbReference type="EMBL" id="MFD0925876.1"/>
    </source>
</evidence>
<dbReference type="RefSeq" id="WP_253646208.1">
    <property type="nucleotide sequence ID" value="NZ_BAAAMO010000002.1"/>
</dbReference>
<organism evidence="3 4">
    <name type="scientific">Williamsia deligens</name>
    <dbReference type="NCBI Taxonomy" id="321325"/>
    <lineage>
        <taxon>Bacteria</taxon>
        <taxon>Bacillati</taxon>
        <taxon>Actinomycetota</taxon>
        <taxon>Actinomycetes</taxon>
        <taxon>Mycobacteriales</taxon>
        <taxon>Nocardiaceae</taxon>
        <taxon>Williamsia</taxon>
    </lineage>
</organism>
<gene>
    <name evidence="3" type="ORF">ACFQ04_09020</name>
</gene>
<sequence>MTEPEKTPDLEPGGGVSPGETPPAAEATAWVHDDTDPPVTRRFPPTGRTAKIIAGIVVVLLFALLVAGAISVGINYAT</sequence>
<dbReference type="Proteomes" id="UP001597068">
    <property type="component" value="Unassembled WGS sequence"/>
</dbReference>
<accession>A0ABW3G670</accession>
<evidence type="ECO:0000256" key="2">
    <source>
        <dbReference type="SAM" id="Phobius"/>
    </source>
</evidence>
<keyword evidence="4" id="KW-1185">Reference proteome</keyword>
<reference evidence="4" key="1">
    <citation type="journal article" date="2019" name="Int. J. Syst. Evol. Microbiol.">
        <title>The Global Catalogue of Microorganisms (GCM) 10K type strain sequencing project: providing services to taxonomists for standard genome sequencing and annotation.</title>
        <authorList>
            <consortium name="The Broad Institute Genomics Platform"/>
            <consortium name="The Broad Institute Genome Sequencing Center for Infectious Disease"/>
            <person name="Wu L."/>
            <person name="Ma J."/>
        </authorList>
    </citation>
    <scope>NUCLEOTIDE SEQUENCE [LARGE SCALE GENOMIC DNA]</scope>
    <source>
        <strain evidence="4">CCUG 50873</strain>
    </source>
</reference>